<gene>
    <name evidence="1" type="ordered locus">MTR_8g035870</name>
</gene>
<dbReference type="EMBL" id="CM001224">
    <property type="protein sequence ID" value="AET02153.1"/>
    <property type="molecule type" value="Genomic_DNA"/>
</dbReference>
<dbReference type="EnsemblPlants" id="AET02153">
    <property type="protein sequence ID" value="AET02153"/>
    <property type="gene ID" value="MTR_8g035870"/>
</dbReference>
<reference evidence="1 3" key="2">
    <citation type="journal article" date="2014" name="BMC Genomics">
        <title>An improved genome release (version Mt4.0) for the model legume Medicago truncatula.</title>
        <authorList>
            <person name="Tang H."/>
            <person name="Krishnakumar V."/>
            <person name="Bidwell S."/>
            <person name="Rosen B."/>
            <person name="Chan A."/>
            <person name="Zhou S."/>
            <person name="Gentzbittel L."/>
            <person name="Childs K.L."/>
            <person name="Yandell M."/>
            <person name="Gundlach H."/>
            <person name="Mayer K.F."/>
            <person name="Schwartz D.C."/>
            <person name="Town C.D."/>
        </authorList>
    </citation>
    <scope>GENOME REANNOTATION</scope>
    <source>
        <strain evidence="2 3">cv. Jemalong A17</strain>
    </source>
</reference>
<reference evidence="2" key="3">
    <citation type="submission" date="2015-04" db="UniProtKB">
        <authorList>
            <consortium name="EnsemblPlants"/>
        </authorList>
    </citation>
    <scope>IDENTIFICATION</scope>
    <source>
        <strain evidence="2">cv. Jemalong A17</strain>
    </source>
</reference>
<accession>G7ZW54</accession>
<name>G7ZW54_MEDTR</name>
<dbReference type="PaxDb" id="3880-AES83442"/>
<dbReference type="AlphaFoldDB" id="G7ZW54"/>
<protein>
    <submittedName>
        <fullName evidence="1 2">Uncharacterized protein</fullName>
    </submittedName>
</protein>
<reference evidence="1 3" key="1">
    <citation type="journal article" date="2011" name="Nature">
        <title>The Medicago genome provides insight into the evolution of rhizobial symbioses.</title>
        <authorList>
            <person name="Young N.D."/>
            <person name="Debelle F."/>
            <person name="Oldroyd G.E."/>
            <person name="Geurts R."/>
            <person name="Cannon S.B."/>
            <person name="Udvardi M.K."/>
            <person name="Benedito V.A."/>
            <person name="Mayer K.F."/>
            <person name="Gouzy J."/>
            <person name="Schoof H."/>
            <person name="Van de Peer Y."/>
            <person name="Proost S."/>
            <person name="Cook D.R."/>
            <person name="Meyers B.C."/>
            <person name="Spannagl M."/>
            <person name="Cheung F."/>
            <person name="De Mita S."/>
            <person name="Krishnakumar V."/>
            <person name="Gundlach H."/>
            <person name="Zhou S."/>
            <person name="Mudge J."/>
            <person name="Bharti A.K."/>
            <person name="Murray J.D."/>
            <person name="Naoumkina M.A."/>
            <person name="Rosen B."/>
            <person name="Silverstein K.A."/>
            <person name="Tang H."/>
            <person name="Rombauts S."/>
            <person name="Zhao P.X."/>
            <person name="Zhou P."/>
            <person name="Barbe V."/>
            <person name="Bardou P."/>
            <person name="Bechner M."/>
            <person name="Bellec A."/>
            <person name="Berger A."/>
            <person name="Berges H."/>
            <person name="Bidwell S."/>
            <person name="Bisseling T."/>
            <person name="Choisne N."/>
            <person name="Couloux A."/>
            <person name="Denny R."/>
            <person name="Deshpande S."/>
            <person name="Dai X."/>
            <person name="Doyle J.J."/>
            <person name="Dudez A.M."/>
            <person name="Farmer A.D."/>
            <person name="Fouteau S."/>
            <person name="Franken C."/>
            <person name="Gibelin C."/>
            <person name="Gish J."/>
            <person name="Goldstein S."/>
            <person name="Gonzalez A.J."/>
            <person name="Green P.J."/>
            <person name="Hallab A."/>
            <person name="Hartog M."/>
            <person name="Hua A."/>
            <person name="Humphray S.J."/>
            <person name="Jeong D.H."/>
            <person name="Jing Y."/>
            <person name="Jocker A."/>
            <person name="Kenton S.M."/>
            <person name="Kim D.J."/>
            <person name="Klee K."/>
            <person name="Lai H."/>
            <person name="Lang C."/>
            <person name="Lin S."/>
            <person name="Macmil S.L."/>
            <person name="Magdelenat G."/>
            <person name="Matthews L."/>
            <person name="McCorrison J."/>
            <person name="Monaghan E.L."/>
            <person name="Mun J.H."/>
            <person name="Najar F.Z."/>
            <person name="Nicholson C."/>
            <person name="Noirot C."/>
            <person name="O'Bleness M."/>
            <person name="Paule C.R."/>
            <person name="Poulain J."/>
            <person name="Prion F."/>
            <person name="Qin B."/>
            <person name="Qu C."/>
            <person name="Retzel E.F."/>
            <person name="Riddle C."/>
            <person name="Sallet E."/>
            <person name="Samain S."/>
            <person name="Samson N."/>
            <person name="Sanders I."/>
            <person name="Saurat O."/>
            <person name="Scarpelli C."/>
            <person name="Schiex T."/>
            <person name="Segurens B."/>
            <person name="Severin A.J."/>
            <person name="Sherrier D.J."/>
            <person name="Shi R."/>
            <person name="Sims S."/>
            <person name="Singer S.R."/>
            <person name="Sinharoy S."/>
            <person name="Sterck L."/>
            <person name="Viollet A."/>
            <person name="Wang B.B."/>
            <person name="Wang K."/>
            <person name="Wang M."/>
            <person name="Wang X."/>
            <person name="Warfsmann J."/>
            <person name="Weissenbach J."/>
            <person name="White D.D."/>
            <person name="White J.D."/>
            <person name="Wiley G.B."/>
            <person name="Wincker P."/>
            <person name="Xing Y."/>
            <person name="Yang L."/>
            <person name="Yao Z."/>
            <person name="Ying F."/>
            <person name="Zhai J."/>
            <person name="Zhou L."/>
            <person name="Zuber A."/>
            <person name="Denarie J."/>
            <person name="Dixon R.A."/>
            <person name="May G.D."/>
            <person name="Schwartz D.C."/>
            <person name="Rogers J."/>
            <person name="Quetier F."/>
            <person name="Town C.D."/>
            <person name="Roe B.A."/>
        </authorList>
    </citation>
    <scope>NUCLEOTIDE SEQUENCE [LARGE SCALE GENOMIC DNA]</scope>
    <source>
        <strain evidence="1">A17</strain>
        <strain evidence="2 3">cv. Jemalong A17</strain>
    </source>
</reference>
<evidence type="ECO:0000313" key="1">
    <source>
        <dbReference type="EMBL" id="AET02153.1"/>
    </source>
</evidence>
<dbReference type="Proteomes" id="UP000002051">
    <property type="component" value="Chromosome 8"/>
</dbReference>
<evidence type="ECO:0000313" key="2">
    <source>
        <dbReference type="EnsemblPlants" id="AET02153"/>
    </source>
</evidence>
<organism evidence="1 3">
    <name type="scientific">Medicago truncatula</name>
    <name type="common">Barrel medic</name>
    <name type="synonym">Medicago tribuloides</name>
    <dbReference type="NCBI Taxonomy" id="3880"/>
    <lineage>
        <taxon>Eukaryota</taxon>
        <taxon>Viridiplantae</taxon>
        <taxon>Streptophyta</taxon>
        <taxon>Embryophyta</taxon>
        <taxon>Tracheophyta</taxon>
        <taxon>Spermatophyta</taxon>
        <taxon>Magnoliopsida</taxon>
        <taxon>eudicotyledons</taxon>
        <taxon>Gunneridae</taxon>
        <taxon>Pentapetalae</taxon>
        <taxon>rosids</taxon>
        <taxon>fabids</taxon>
        <taxon>Fabales</taxon>
        <taxon>Fabaceae</taxon>
        <taxon>Papilionoideae</taxon>
        <taxon>50 kb inversion clade</taxon>
        <taxon>NPAAA clade</taxon>
        <taxon>Hologalegina</taxon>
        <taxon>IRL clade</taxon>
        <taxon>Trifolieae</taxon>
        <taxon>Medicago</taxon>
    </lineage>
</organism>
<keyword evidence="3" id="KW-1185">Reference proteome</keyword>
<proteinExistence type="predicted"/>
<evidence type="ECO:0000313" key="3">
    <source>
        <dbReference type="Proteomes" id="UP000002051"/>
    </source>
</evidence>
<dbReference type="HOGENOM" id="CLU_185558_0_0_1"/>
<sequence length="94" mass="10555">MPIPFIFSLNIFYCDSDRSGEFTTPTSQNRRFLITHASANNSDELIHLNAIGRWFAGDGGDVEEGHELKGGGGEWKVVRRRLCRFEKGGLKLGR</sequence>